<dbReference type="InterPro" id="IPR018060">
    <property type="entry name" value="HTH_AraC"/>
</dbReference>
<evidence type="ECO:0000313" key="6">
    <source>
        <dbReference type="EMBL" id="SFR34958.1"/>
    </source>
</evidence>
<gene>
    <name evidence="6" type="ORF">SAMN04488002_0562</name>
</gene>
<dbReference type="Pfam" id="PF12833">
    <property type="entry name" value="HTH_18"/>
    <property type="match status" value="1"/>
</dbReference>
<feature type="transmembrane region" description="Helical" evidence="4">
    <location>
        <begin position="6"/>
        <end position="23"/>
    </location>
</feature>
<keyword evidence="7" id="KW-1185">Reference proteome</keyword>
<dbReference type="AlphaFoldDB" id="A0A1I6FYE1"/>
<dbReference type="PANTHER" id="PTHR43280">
    <property type="entry name" value="ARAC-FAMILY TRANSCRIPTIONAL REGULATOR"/>
    <property type="match status" value="1"/>
</dbReference>
<keyword evidence="4" id="KW-0812">Transmembrane</keyword>
<feature type="transmembrane region" description="Helical" evidence="4">
    <location>
        <begin position="148"/>
        <end position="172"/>
    </location>
</feature>
<dbReference type="OrthoDB" id="345413at2"/>
<accession>A0A1I6FYE1</accession>
<evidence type="ECO:0000313" key="7">
    <source>
        <dbReference type="Proteomes" id="UP000199658"/>
    </source>
</evidence>
<dbReference type="EMBL" id="FOYO01000001">
    <property type="protein sequence ID" value="SFR34958.1"/>
    <property type="molecule type" value="Genomic_DNA"/>
</dbReference>
<dbReference type="Proteomes" id="UP000199658">
    <property type="component" value="Unassembled WGS sequence"/>
</dbReference>
<protein>
    <submittedName>
        <fullName evidence="6">AraC-type DNA-binding protein</fullName>
    </submittedName>
</protein>
<dbReference type="PROSITE" id="PS01124">
    <property type="entry name" value="HTH_ARAC_FAMILY_2"/>
    <property type="match status" value="1"/>
</dbReference>
<dbReference type="GO" id="GO:0043565">
    <property type="term" value="F:sequence-specific DNA binding"/>
    <property type="evidence" value="ECO:0007669"/>
    <property type="project" value="InterPro"/>
</dbReference>
<dbReference type="RefSeq" id="WP_090212229.1">
    <property type="nucleotide sequence ID" value="NZ_FOYO01000001.1"/>
</dbReference>
<dbReference type="GO" id="GO:0003700">
    <property type="term" value="F:DNA-binding transcription factor activity"/>
    <property type="evidence" value="ECO:0007669"/>
    <property type="project" value="InterPro"/>
</dbReference>
<feature type="transmembrane region" description="Helical" evidence="4">
    <location>
        <begin position="178"/>
        <end position="197"/>
    </location>
</feature>
<feature type="transmembrane region" description="Helical" evidence="4">
    <location>
        <begin position="111"/>
        <end position="127"/>
    </location>
</feature>
<dbReference type="SUPFAM" id="SSF46689">
    <property type="entry name" value="Homeodomain-like"/>
    <property type="match status" value="1"/>
</dbReference>
<keyword evidence="4" id="KW-0472">Membrane</keyword>
<keyword evidence="1" id="KW-0805">Transcription regulation</keyword>
<evidence type="ECO:0000256" key="2">
    <source>
        <dbReference type="ARBA" id="ARBA00023125"/>
    </source>
</evidence>
<dbReference type="PANTHER" id="PTHR43280:SF29">
    <property type="entry name" value="ARAC-FAMILY TRANSCRIPTIONAL REGULATOR"/>
    <property type="match status" value="1"/>
</dbReference>
<proteinExistence type="predicted"/>
<reference evidence="7" key="1">
    <citation type="submission" date="2016-10" db="EMBL/GenBank/DDBJ databases">
        <authorList>
            <person name="Varghese N."/>
            <person name="Submissions S."/>
        </authorList>
    </citation>
    <scope>NUCLEOTIDE SEQUENCE [LARGE SCALE GENOMIC DNA]</scope>
    <source>
        <strain evidence="7">DSM 26921</strain>
    </source>
</reference>
<dbReference type="STRING" id="670154.SAMN04488002_0562"/>
<evidence type="ECO:0000256" key="1">
    <source>
        <dbReference type="ARBA" id="ARBA00023015"/>
    </source>
</evidence>
<dbReference type="InterPro" id="IPR009057">
    <property type="entry name" value="Homeodomain-like_sf"/>
</dbReference>
<feature type="transmembrane region" description="Helical" evidence="4">
    <location>
        <begin position="30"/>
        <end position="49"/>
    </location>
</feature>
<sequence>MPVLPIPLFGSLVLAFLFLKLLLDGRGRSFVAVLLLQGAGQSLIISLGQHYGVAWALWLQPITAAAIPPLAWIAFETSAVRRFEMRRHLPHALVPAFIAFCVVFARAPLDFLIPAVFLGYGVAILVVSSRGSDALPITRLSAGNVPSLIWRAIAVSLIVSSFGDAAIVLVQILGHGAWQSWIVAVSSTGMLMLLGALSLSSSLWRQEAVEDEVPEPKTQVDPEEDAHIMARLEALMAQQKLYLDPDLTLNQIARRLVLPVKAVSGAINRTTGENVSRYINARRVAVACEALQNGESVTSAMLTAGFNTKSNFNREFLRIKQTSPSQWIQQQAETGR</sequence>
<evidence type="ECO:0000259" key="5">
    <source>
        <dbReference type="PROSITE" id="PS01124"/>
    </source>
</evidence>
<name>A0A1I6FYE1_9RHOB</name>
<keyword evidence="4" id="KW-1133">Transmembrane helix</keyword>
<feature type="domain" description="HTH araC/xylS-type" evidence="5">
    <location>
        <begin position="226"/>
        <end position="330"/>
    </location>
</feature>
<dbReference type="SMART" id="SM00342">
    <property type="entry name" value="HTH_ARAC"/>
    <property type="match status" value="1"/>
</dbReference>
<evidence type="ECO:0000256" key="3">
    <source>
        <dbReference type="ARBA" id="ARBA00023163"/>
    </source>
</evidence>
<keyword evidence="3" id="KW-0804">Transcription</keyword>
<keyword evidence="2 6" id="KW-0238">DNA-binding</keyword>
<evidence type="ECO:0000256" key="4">
    <source>
        <dbReference type="SAM" id="Phobius"/>
    </source>
</evidence>
<feature type="transmembrane region" description="Helical" evidence="4">
    <location>
        <begin position="87"/>
        <end position="105"/>
    </location>
</feature>
<feature type="transmembrane region" description="Helical" evidence="4">
    <location>
        <begin position="55"/>
        <end position="75"/>
    </location>
</feature>
<dbReference type="Gene3D" id="1.10.10.60">
    <property type="entry name" value="Homeodomain-like"/>
    <property type="match status" value="1"/>
</dbReference>
<organism evidence="6 7">
    <name type="scientific">Litoreibacter janthinus</name>
    <dbReference type="NCBI Taxonomy" id="670154"/>
    <lineage>
        <taxon>Bacteria</taxon>
        <taxon>Pseudomonadati</taxon>
        <taxon>Pseudomonadota</taxon>
        <taxon>Alphaproteobacteria</taxon>
        <taxon>Rhodobacterales</taxon>
        <taxon>Roseobacteraceae</taxon>
        <taxon>Litoreibacter</taxon>
    </lineage>
</organism>